<accession>A0A1Y1HUU2</accession>
<dbReference type="Pfam" id="PF13369">
    <property type="entry name" value="Transglut_core2"/>
    <property type="match status" value="1"/>
</dbReference>
<feature type="compositionally biased region" description="Low complexity" evidence="1">
    <location>
        <begin position="330"/>
        <end position="361"/>
    </location>
</feature>
<name>A0A1Y1HUU2_KLENI</name>
<dbReference type="AlphaFoldDB" id="A0A1Y1HUU2"/>
<feature type="domain" description="Protein SirB1 N-terminal" evidence="2">
    <location>
        <begin position="189"/>
        <end position="322"/>
    </location>
</feature>
<dbReference type="Pfam" id="PF13371">
    <property type="entry name" value="TPR_9"/>
    <property type="match status" value="1"/>
</dbReference>
<protein>
    <recommendedName>
        <fullName evidence="2">Protein SirB1 N-terminal domain-containing protein</fullName>
    </recommendedName>
</protein>
<dbReference type="PANTHER" id="PTHR31350:SF29">
    <property type="entry name" value="PROTEIN SIRB1 N-TERMINAL DOMAIN-CONTAINING PROTEIN"/>
    <property type="match status" value="1"/>
</dbReference>
<evidence type="ECO:0000313" key="4">
    <source>
        <dbReference type="Proteomes" id="UP000054558"/>
    </source>
</evidence>
<dbReference type="STRING" id="105231.A0A1Y1HUU2"/>
<dbReference type="OrthoDB" id="28868at2759"/>
<sequence length="526" mass="58375">MATTAMLSARQSSGLLAGSSLRENERRGSQPRIPSRFGPNSTHIRDLKAPAPTIPGFQKTSSRRCPKPYRHLRVSCLQQSESSGLRSPSYTASEAIKISRCRFKEELSKKDEDIDLAKSALLIAAEDQAQEVWNFCKKLSAAIKEEREPPVLPSTFASAKRDVNIAIGSDGPLQLRVGGHTVDYWLGFLSAIGREVETRFLHQYGEDAARSPLRLITLVNDILFREFGFNGNIRSGDVRNSYLHLTLQTGRGTATMMSIIYIEVLKRVGLKMVGAPISSEYFLCWPMIEGVQIAFDPNHSGHGYLRNDIEHMFRKMLPYGARIAPPSCLATPSAPASPRSLPTSPRSGPTSPRSGPTSPRGFSTNVEEVLRAETEVENEAVEEVEEMSIRPASNRQIVASVLRTLRNISLAQAVRALREFALQAPLGRASKHFQYSLAPAAMQGVLDKDKMRHAISLSERLLLVTPEDASARRDHALMLYHNKQYGQAKSELEVYMGMDITEGDREAAQTLIERVCLMALEEKLWS</sequence>
<reference evidence="3 4" key="1">
    <citation type="journal article" date="2014" name="Nat. Commun.">
        <title>Klebsormidium flaccidum genome reveals primary factors for plant terrestrial adaptation.</title>
        <authorList>
            <person name="Hori K."/>
            <person name="Maruyama F."/>
            <person name="Fujisawa T."/>
            <person name="Togashi T."/>
            <person name="Yamamoto N."/>
            <person name="Seo M."/>
            <person name="Sato S."/>
            <person name="Yamada T."/>
            <person name="Mori H."/>
            <person name="Tajima N."/>
            <person name="Moriyama T."/>
            <person name="Ikeuchi M."/>
            <person name="Watanabe M."/>
            <person name="Wada H."/>
            <person name="Kobayashi K."/>
            <person name="Saito M."/>
            <person name="Masuda T."/>
            <person name="Sasaki-Sekimoto Y."/>
            <person name="Mashiguchi K."/>
            <person name="Awai K."/>
            <person name="Shimojima M."/>
            <person name="Masuda S."/>
            <person name="Iwai M."/>
            <person name="Nobusawa T."/>
            <person name="Narise T."/>
            <person name="Kondo S."/>
            <person name="Saito H."/>
            <person name="Sato R."/>
            <person name="Murakawa M."/>
            <person name="Ihara Y."/>
            <person name="Oshima-Yamada Y."/>
            <person name="Ohtaka K."/>
            <person name="Satoh M."/>
            <person name="Sonobe K."/>
            <person name="Ishii M."/>
            <person name="Ohtani R."/>
            <person name="Kanamori-Sato M."/>
            <person name="Honoki R."/>
            <person name="Miyazaki D."/>
            <person name="Mochizuki H."/>
            <person name="Umetsu J."/>
            <person name="Higashi K."/>
            <person name="Shibata D."/>
            <person name="Kamiya Y."/>
            <person name="Sato N."/>
            <person name="Nakamura Y."/>
            <person name="Tabata S."/>
            <person name="Ida S."/>
            <person name="Kurokawa K."/>
            <person name="Ohta H."/>
        </authorList>
    </citation>
    <scope>NUCLEOTIDE SEQUENCE [LARGE SCALE GENOMIC DNA]</scope>
    <source>
        <strain evidence="3 4">NIES-2285</strain>
    </source>
</reference>
<organism evidence="3 4">
    <name type="scientific">Klebsormidium nitens</name>
    <name type="common">Green alga</name>
    <name type="synonym">Ulothrix nitens</name>
    <dbReference type="NCBI Taxonomy" id="105231"/>
    <lineage>
        <taxon>Eukaryota</taxon>
        <taxon>Viridiplantae</taxon>
        <taxon>Streptophyta</taxon>
        <taxon>Klebsormidiophyceae</taxon>
        <taxon>Klebsormidiales</taxon>
        <taxon>Klebsormidiaceae</taxon>
        <taxon>Klebsormidium</taxon>
    </lineage>
</organism>
<evidence type="ECO:0000256" key="1">
    <source>
        <dbReference type="SAM" id="MobiDB-lite"/>
    </source>
</evidence>
<feature type="compositionally biased region" description="Polar residues" evidence="1">
    <location>
        <begin position="1"/>
        <end position="14"/>
    </location>
</feature>
<feature type="region of interest" description="Disordered" evidence="1">
    <location>
        <begin position="1"/>
        <end position="62"/>
    </location>
</feature>
<proteinExistence type="predicted"/>
<feature type="region of interest" description="Disordered" evidence="1">
    <location>
        <begin position="330"/>
        <end position="364"/>
    </location>
</feature>
<dbReference type="OMA" id="DIGCHLT"/>
<gene>
    <name evidence="3" type="ORF">KFL_000510070</name>
</gene>
<evidence type="ECO:0000313" key="3">
    <source>
        <dbReference type="EMBL" id="GAQ80307.1"/>
    </source>
</evidence>
<evidence type="ECO:0000259" key="2">
    <source>
        <dbReference type="Pfam" id="PF13369"/>
    </source>
</evidence>
<keyword evidence="4" id="KW-1185">Reference proteome</keyword>
<dbReference type="InterPro" id="IPR032698">
    <property type="entry name" value="SirB1_N"/>
</dbReference>
<dbReference type="Proteomes" id="UP000054558">
    <property type="component" value="Unassembled WGS sequence"/>
</dbReference>
<dbReference type="EMBL" id="DF237000">
    <property type="protein sequence ID" value="GAQ80307.1"/>
    <property type="molecule type" value="Genomic_DNA"/>
</dbReference>
<dbReference type="PANTHER" id="PTHR31350">
    <property type="entry name" value="SI:DKEY-261L7.2"/>
    <property type="match status" value="1"/>
</dbReference>